<dbReference type="RefSeq" id="WP_223877321.1">
    <property type="nucleotide sequence ID" value="NZ_BJDK01000019.1"/>
</dbReference>
<evidence type="ECO:0000313" key="2">
    <source>
        <dbReference type="Proteomes" id="UP001596253"/>
    </source>
</evidence>
<keyword evidence="2" id="KW-1185">Reference proteome</keyword>
<organism evidence="1 2">
    <name type="scientific">Lactiplantibacillus dongliensis</name>
    <dbReference type="NCBI Taxonomy" id="2559919"/>
    <lineage>
        <taxon>Bacteria</taxon>
        <taxon>Bacillati</taxon>
        <taxon>Bacillota</taxon>
        <taxon>Bacilli</taxon>
        <taxon>Lactobacillales</taxon>
        <taxon>Lactobacillaceae</taxon>
        <taxon>Lactiplantibacillus</taxon>
    </lineage>
</organism>
<dbReference type="Proteomes" id="UP001596253">
    <property type="component" value="Unassembled WGS sequence"/>
</dbReference>
<dbReference type="EMBL" id="JBHSSD010000026">
    <property type="protein sequence ID" value="MFC6164168.1"/>
    <property type="molecule type" value="Genomic_DNA"/>
</dbReference>
<sequence length="136" mass="14880">MNAKAFFVVGTLALTLMESGISILSVSADTVDTSWSNKYTVCSMCDHTPACQKSSRSAYYNYTNYVSSSMKYINIHAALYDGRDVSGHRGYKSYTGSTTHLWNNAIESTGNGISVRIDRIRKANGTASGVWNPDVK</sequence>
<reference evidence="2" key="1">
    <citation type="journal article" date="2019" name="Int. J. Syst. Evol. Microbiol.">
        <title>The Global Catalogue of Microorganisms (GCM) 10K type strain sequencing project: providing services to taxonomists for standard genome sequencing and annotation.</title>
        <authorList>
            <consortium name="The Broad Institute Genomics Platform"/>
            <consortium name="The Broad Institute Genome Sequencing Center for Infectious Disease"/>
            <person name="Wu L."/>
            <person name="Ma J."/>
        </authorList>
    </citation>
    <scope>NUCLEOTIDE SEQUENCE [LARGE SCALE GENOMIC DNA]</scope>
    <source>
        <strain evidence="2">CCM 8932</strain>
    </source>
</reference>
<proteinExistence type="predicted"/>
<accession>A0ABW1R724</accession>
<gene>
    <name evidence="1" type="ORF">ACFP3T_05730</name>
</gene>
<protein>
    <submittedName>
        <fullName evidence="1">Uncharacterized protein</fullName>
    </submittedName>
</protein>
<comment type="caution">
    <text evidence="1">The sequence shown here is derived from an EMBL/GenBank/DDBJ whole genome shotgun (WGS) entry which is preliminary data.</text>
</comment>
<name>A0ABW1R724_9LACO</name>
<evidence type="ECO:0000313" key="1">
    <source>
        <dbReference type="EMBL" id="MFC6164168.1"/>
    </source>
</evidence>